<accession>A0A5B7GDG1</accession>
<organism evidence="2 3">
    <name type="scientific">Portunus trituberculatus</name>
    <name type="common">Swimming crab</name>
    <name type="synonym">Neptunus trituberculatus</name>
    <dbReference type="NCBI Taxonomy" id="210409"/>
    <lineage>
        <taxon>Eukaryota</taxon>
        <taxon>Metazoa</taxon>
        <taxon>Ecdysozoa</taxon>
        <taxon>Arthropoda</taxon>
        <taxon>Crustacea</taxon>
        <taxon>Multicrustacea</taxon>
        <taxon>Malacostraca</taxon>
        <taxon>Eumalacostraca</taxon>
        <taxon>Eucarida</taxon>
        <taxon>Decapoda</taxon>
        <taxon>Pleocyemata</taxon>
        <taxon>Brachyura</taxon>
        <taxon>Eubrachyura</taxon>
        <taxon>Portunoidea</taxon>
        <taxon>Portunidae</taxon>
        <taxon>Portuninae</taxon>
        <taxon>Portunus</taxon>
    </lineage>
</organism>
<keyword evidence="3" id="KW-1185">Reference proteome</keyword>
<evidence type="ECO:0000256" key="1">
    <source>
        <dbReference type="SAM" id="MobiDB-lite"/>
    </source>
</evidence>
<sequence length="224" mass="24833">MVVGGACACDSFGRRGAGAERLACASTPGFPFPSLHHHASTTTTTTHLTQTPPLEHCPSRLSAFQCHSHRKNNFRPQYTARPIQTPRGHTHPQTPTPTPTHTHTHKHAHLTTPHSYLTPASSHLLPLTSFLLFYSPPPGRGANRGKLEFARYQLFKFCWHCGTELTTGQPGTCSSPAEATDASSHNYHLHNHHLSHQLVDMKAAEVSRERFAINKSYSIELRQK</sequence>
<comment type="caution">
    <text evidence="2">The sequence shown here is derived from an EMBL/GenBank/DDBJ whole genome shotgun (WGS) entry which is preliminary data.</text>
</comment>
<dbReference type="AlphaFoldDB" id="A0A5B7GDG1"/>
<protein>
    <submittedName>
        <fullName evidence="2">Uncharacterized protein</fullName>
    </submittedName>
</protein>
<dbReference type="Proteomes" id="UP000324222">
    <property type="component" value="Unassembled WGS sequence"/>
</dbReference>
<proteinExistence type="predicted"/>
<evidence type="ECO:0000313" key="2">
    <source>
        <dbReference type="EMBL" id="MPC54544.1"/>
    </source>
</evidence>
<dbReference type="EMBL" id="VSRR010012439">
    <property type="protein sequence ID" value="MPC54544.1"/>
    <property type="molecule type" value="Genomic_DNA"/>
</dbReference>
<gene>
    <name evidence="2" type="ORF">E2C01_048465</name>
</gene>
<name>A0A5B7GDG1_PORTR</name>
<feature type="region of interest" description="Disordered" evidence="1">
    <location>
        <begin position="80"/>
        <end position="111"/>
    </location>
</feature>
<evidence type="ECO:0000313" key="3">
    <source>
        <dbReference type="Proteomes" id="UP000324222"/>
    </source>
</evidence>
<reference evidence="2 3" key="1">
    <citation type="submission" date="2019-05" db="EMBL/GenBank/DDBJ databases">
        <title>Another draft genome of Portunus trituberculatus and its Hox gene families provides insights of decapod evolution.</title>
        <authorList>
            <person name="Jeong J.-H."/>
            <person name="Song I."/>
            <person name="Kim S."/>
            <person name="Choi T."/>
            <person name="Kim D."/>
            <person name="Ryu S."/>
            <person name="Kim W."/>
        </authorList>
    </citation>
    <scope>NUCLEOTIDE SEQUENCE [LARGE SCALE GENOMIC DNA]</scope>
    <source>
        <tissue evidence="2">Muscle</tissue>
    </source>
</reference>